<evidence type="ECO:0000256" key="4">
    <source>
        <dbReference type="ARBA" id="ARBA00022989"/>
    </source>
</evidence>
<keyword evidence="8" id="KW-1185">Reference proteome</keyword>
<keyword evidence="5 6" id="KW-0472">Membrane</keyword>
<dbReference type="PANTHER" id="PTHR21716">
    <property type="entry name" value="TRANSMEMBRANE PROTEIN"/>
    <property type="match status" value="1"/>
</dbReference>
<dbReference type="Proteomes" id="UP001317629">
    <property type="component" value="Plasmid pSS37A-Re-2"/>
</dbReference>
<accession>A0ABN6VND3</accession>
<evidence type="ECO:0000256" key="2">
    <source>
        <dbReference type="ARBA" id="ARBA00009773"/>
    </source>
</evidence>
<keyword evidence="4 6" id="KW-1133">Transmembrane helix</keyword>
<dbReference type="InterPro" id="IPR002549">
    <property type="entry name" value="AI-2E-like"/>
</dbReference>
<feature type="transmembrane region" description="Helical" evidence="6">
    <location>
        <begin position="239"/>
        <end position="260"/>
    </location>
</feature>
<sequence length="357" mass="38804">MRMRATEDTAFLALTLAVSVAFAWILWPFYGAILWGTVIAIVFAPMYRRLSKAWQQRRNLAAVATVMIIVLVVILPLSLLAASMAQEASGVYDRLQSGDLDLVRVFRQIFDALPSWAADLLRRFGLTSLGEAQERLSAALIKGSQFFAAEAVVIGQSALSFIVNLCVMLYLLFFLLRDEEALARQIRDAIPLRLDEKDALFRKFAVVIRATVKGDLLVALLQGALGGLIFWILGVSVPLLWAASMAILSLVPAVGAALVWGPVAIYFLTTGAIWQGIVLIVYGAFVMGLADNVLRPVLVGKDTKMPNYVVLISTLGGIEMFGLNGFVSGPVIAAMFIAAWDIYSATRPGAHPESANR</sequence>
<evidence type="ECO:0000256" key="6">
    <source>
        <dbReference type="SAM" id="Phobius"/>
    </source>
</evidence>
<feature type="transmembrane region" description="Helical" evidence="6">
    <location>
        <begin position="153"/>
        <end position="176"/>
    </location>
</feature>
<dbReference type="PANTHER" id="PTHR21716:SF4">
    <property type="entry name" value="TRANSMEMBRANE PROTEIN 245"/>
    <property type="match status" value="1"/>
</dbReference>
<feature type="transmembrane region" description="Helical" evidence="6">
    <location>
        <begin position="33"/>
        <end position="50"/>
    </location>
</feature>
<gene>
    <name evidence="7" type="ORF">SS37A_40020</name>
</gene>
<name>A0ABN6VND3_9HYPH</name>
<protein>
    <submittedName>
        <fullName evidence="7">AI-2E family transporter</fullName>
    </submittedName>
</protein>
<organism evidence="7 8">
    <name type="scientific">Methylocystis iwaonis</name>
    <dbReference type="NCBI Taxonomy" id="2885079"/>
    <lineage>
        <taxon>Bacteria</taxon>
        <taxon>Pseudomonadati</taxon>
        <taxon>Pseudomonadota</taxon>
        <taxon>Alphaproteobacteria</taxon>
        <taxon>Hyphomicrobiales</taxon>
        <taxon>Methylocystaceae</taxon>
        <taxon>Methylocystis</taxon>
    </lineage>
</organism>
<evidence type="ECO:0000313" key="7">
    <source>
        <dbReference type="EMBL" id="BDV36472.1"/>
    </source>
</evidence>
<comment type="similarity">
    <text evidence="2">Belongs to the autoinducer-2 exporter (AI-2E) (TC 2.A.86) family.</text>
</comment>
<reference evidence="7 8" key="1">
    <citation type="journal article" date="2023" name="Int. J. Syst. Evol. Microbiol.">
        <title>Methylocystis iwaonis sp. nov., a type II methane-oxidizing bacterium from surface soil of a rice paddy field in Japan, and emended description of the genus Methylocystis (ex Whittenbury et al. 1970) Bowman et al. 1993.</title>
        <authorList>
            <person name="Kaise H."/>
            <person name="Sawadogo J.B."/>
            <person name="Alam M.S."/>
            <person name="Ueno C."/>
            <person name="Dianou D."/>
            <person name="Shinjo R."/>
            <person name="Asakawa S."/>
        </authorList>
    </citation>
    <scope>NUCLEOTIDE SEQUENCE [LARGE SCALE GENOMIC DNA]</scope>
    <source>
        <strain evidence="7 8">SS37A-Re</strain>
    </source>
</reference>
<keyword evidence="3 6" id="KW-0812">Transmembrane</keyword>
<evidence type="ECO:0000256" key="5">
    <source>
        <dbReference type="ARBA" id="ARBA00023136"/>
    </source>
</evidence>
<evidence type="ECO:0000256" key="1">
    <source>
        <dbReference type="ARBA" id="ARBA00004141"/>
    </source>
</evidence>
<dbReference type="Pfam" id="PF01594">
    <property type="entry name" value="AI-2E_transport"/>
    <property type="match status" value="1"/>
</dbReference>
<feature type="transmembrane region" description="Helical" evidence="6">
    <location>
        <begin position="62"/>
        <end position="85"/>
    </location>
</feature>
<dbReference type="EMBL" id="AP027144">
    <property type="protein sequence ID" value="BDV36472.1"/>
    <property type="molecule type" value="Genomic_DNA"/>
</dbReference>
<feature type="transmembrane region" description="Helical" evidence="6">
    <location>
        <begin position="216"/>
        <end position="233"/>
    </location>
</feature>
<feature type="transmembrane region" description="Helical" evidence="6">
    <location>
        <begin position="272"/>
        <end position="290"/>
    </location>
</feature>
<feature type="transmembrane region" description="Helical" evidence="6">
    <location>
        <begin position="310"/>
        <end position="338"/>
    </location>
</feature>
<geneLocation type="plasmid" evidence="7 8">
    <name>pSS37A-Re-2</name>
</geneLocation>
<evidence type="ECO:0000313" key="8">
    <source>
        <dbReference type="Proteomes" id="UP001317629"/>
    </source>
</evidence>
<keyword evidence="7" id="KW-0614">Plasmid</keyword>
<evidence type="ECO:0000256" key="3">
    <source>
        <dbReference type="ARBA" id="ARBA00022692"/>
    </source>
</evidence>
<comment type="subcellular location">
    <subcellularLocation>
        <location evidence="1">Membrane</location>
        <topology evidence="1">Multi-pass membrane protein</topology>
    </subcellularLocation>
</comment>
<proteinExistence type="inferred from homology"/>